<protein>
    <submittedName>
        <fullName evidence="1">Alpha-1,3-arabinosyltransferase XAT3</fullName>
    </submittedName>
</protein>
<accession>A0AAW2K551</accession>
<comment type="caution">
    <text evidence="1">The sequence shown here is derived from an EMBL/GenBank/DDBJ whole genome shotgun (WGS) entry which is preliminary data.</text>
</comment>
<evidence type="ECO:0000313" key="1">
    <source>
        <dbReference type="EMBL" id="KAL0302015.1"/>
    </source>
</evidence>
<gene>
    <name evidence="1" type="ORF">Sradi_6478300</name>
</gene>
<dbReference type="InterPro" id="IPR007657">
    <property type="entry name" value="Glycosyltransferase_61"/>
</dbReference>
<reference evidence="1" key="1">
    <citation type="submission" date="2020-06" db="EMBL/GenBank/DDBJ databases">
        <authorList>
            <person name="Li T."/>
            <person name="Hu X."/>
            <person name="Zhang T."/>
            <person name="Song X."/>
            <person name="Zhang H."/>
            <person name="Dai N."/>
            <person name="Sheng W."/>
            <person name="Hou X."/>
            <person name="Wei L."/>
        </authorList>
    </citation>
    <scope>NUCLEOTIDE SEQUENCE</scope>
    <source>
        <strain evidence="1">G02</strain>
        <tissue evidence="1">Leaf</tissue>
    </source>
</reference>
<dbReference type="EMBL" id="JACGWJ010000030">
    <property type="protein sequence ID" value="KAL0302015.1"/>
    <property type="molecule type" value="Genomic_DNA"/>
</dbReference>
<name>A0AAW2K551_SESRA</name>
<dbReference type="AlphaFoldDB" id="A0AAW2K551"/>
<dbReference type="GO" id="GO:0016757">
    <property type="term" value="F:glycosyltransferase activity"/>
    <property type="evidence" value="ECO:0007669"/>
    <property type="project" value="InterPro"/>
</dbReference>
<dbReference type="PANTHER" id="PTHR20961">
    <property type="entry name" value="GLYCOSYLTRANSFERASE"/>
    <property type="match status" value="1"/>
</dbReference>
<organism evidence="1">
    <name type="scientific">Sesamum radiatum</name>
    <name type="common">Black benniseed</name>
    <dbReference type="NCBI Taxonomy" id="300843"/>
    <lineage>
        <taxon>Eukaryota</taxon>
        <taxon>Viridiplantae</taxon>
        <taxon>Streptophyta</taxon>
        <taxon>Embryophyta</taxon>
        <taxon>Tracheophyta</taxon>
        <taxon>Spermatophyta</taxon>
        <taxon>Magnoliopsida</taxon>
        <taxon>eudicotyledons</taxon>
        <taxon>Gunneridae</taxon>
        <taxon>Pentapetalae</taxon>
        <taxon>asterids</taxon>
        <taxon>lamiids</taxon>
        <taxon>Lamiales</taxon>
        <taxon>Pedaliaceae</taxon>
        <taxon>Sesamum</taxon>
    </lineage>
</organism>
<sequence length="442" mass="49715">MHSIMSSSSWNSRMQKSGSSLISGTAAVIFLLTLPLIFSDLFGSSVIPFHKWKEYLSTPKINFCSRQIKKMLQEQEPLSRLVRGGDLMKLEATGFACDTAEHSFVCVANRPVIIDTTTNITVYIPTNQTVQEETSVRPYARQEDNLQYVTPVKILQGNNTSRDCQYNHQIPAVIFSSAFTGNLFHEFDDLIIPLFITIRHFKSRVLLIMEDHNPWFLSKYSKIISRLSGYQVMNPAVNRSIHCFPGSVVGLKYHNNLVLNCSDIPGGHSMSDFRQFLAETYNLKFWHVSQIRNPTLILVSREKTRRFLNEDEIVVNSCSVLVGAHGAGLTNELFLPTGAVMVQVEPLGLEWASATYFGGPTEAMGLHYLRYKIMAEESSLVEFYGRNHPVIVDPASVFAQGYRAARAVYVDQQDVRVDVEKFRETIVLALQLVGNSCPAGDE</sequence>
<dbReference type="PANTHER" id="PTHR20961:SF108">
    <property type="entry name" value="GLYCOSYLTRANSFERASE"/>
    <property type="match status" value="1"/>
</dbReference>
<proteinExistence type="predicted"/>
<reference evidence="1" key="2">
    <citation type="journal article" date="2024" name="Plant">
        <title>Genomic evolution and insights into agronomic trait innovations of Sesamum species.</title>
        <authorList>
            <person name="Miao H."/>
            <person name="Wang L."/>
            <person name="Qu L."/>
            <person name="Liu H."/>
            <person name="Sun Y."/>
            <person name="Le M."/>
            <person name="Wang Q."/>
            <person name="Wei S."/>
            <person name="Zheng Y."/>
            <person name="Lin W."/>
            <person name="Duan Y."/>
            <person name="Cao H."/>
            <person name="Xiong S."/>
            <person name="Wang X."/>
            <person name="Wei L."/>
            <person name="Li C."/>
            <person name="Ma Q."/>
            <person name="Ju M."/>
            <person name="Zhao R."/>
            <person name="Li G."/>
            <person name="Mu C."/>
            <person name="Tian Q."/>
            <person name="Mei H."/>
            <person name="Zhang T."/>
            <person name="Gao T."/>
            <person name="Zhang H."/>
        </authorList>
    </citation>
    <scope>NUCLEOTIDE SEQUENCE</scope>
    <source>
        <strain evidence="1">G02</strain>
    </source>
</reference>